<keyword evidence="2" id="KW-1185">Reference proteome</keyword>
<organism evidence="1 2">
    <name type="scientific">Acidianus brierleyi</name>
    <dbReference type="NCBI Taxonomy" id="41673"/>
    <lineage>
        <taxon>Archaea</taxon>
        <taxon>Thermoproteota</taxon>
        <taxon>Thermoprotei</taxon>
        <taxon>Sulfolobales</taxon>
        <taxon>Sulfolobaceae</taxon>
        <taxon>Acidianus</taxon>
    </lineage>
</organism>
<name>A0A2U9IIR7_9CREN</name>
<dbReference type="EMBL" id="CP029289">
    <property type="protein sequence ID" value="AWR95927.1"/>
    <property type="molecule type" value="Genomic_DNA"/>
</dbReference>
<accession>A0A2U9IIR7</accession>
<sequence>MDIPENIRNNLKEGECVIWCDNLVLCMTEDVPKISNPPIDIEVDREGRDVILRNIIKDDPNNPLYLEYAIDKNFVDYISKSNIIRIIFVNDKFSQEKTILIHLDKEDLSVIRREVGLGSF</sequence>
<proteinExistence type="predicted"/>
<reference evidence="1 2" key="1">
    <citation type="submission" date="2018-05" db="EMBL/GenBank/DDBJ databases">
        <title>Complete Genome Sequences of Extremely Thermoacidophilic, Metal-Mobilizing Type-Strain Members of the Archaeal Family Sulfolobaceae: Acidianus brierleyi DSM-1651T, Acidianus sulfidivorans DSM-18786T, Metallosphaera hakonensis DSM-7519T, and Metallosphaera prunae DSM-10039T.</title>
        <authorList>
            <person name="Counts J.A."/>
            <person name="Kelly R.M."/>
        </authorList>
    </citation>
    <scope>NUCLEOTIDE SEQUENCE [LARGE SCALE GENOMIC DNA]</scope>
    <source>
        <strain evidence="1 2">DSM 1651</strain>
    </source>
</reference>
<evidence type="ECO:0000313" key="2">
    <source>
        <dbReference type="Proteomes" id="UP000248044"/>
    </source>
</evidence>
<dbReference type="KEGG" id="abri:DFR85_06315"/>
<dbReference type="AlphaFoldDB" id="A0A2U9IIR7"/>
<dbReference type="Proteomes" id="UP000248044">
    <property type="component" value="Chromosome"/>
</dbReference>
<evidence type="ECO:0000313" key="1">
    <source>
        <dbReference type="EMBL" id="AWR95927.1"/>
    </source>
</evidence>
<protein>
    <submittedName>
        <fullName evidence="1">Uncharacterized protein</fullName>
    </submittedName>
</protein>
<dbReference type="OrthoDB" id="34537at2157"/>
<gene>
    <name evidence="1" type="ORF">DFR85_06315</name>
</gene>